<keyword evidence="3" id="KW-1185">Reference proteome</keyword>
<dbReference type="EMBL" id="KJ000058">
    <property type="protein sequence ID" value="AHJ86950.1"/>
    <property type="molecule type" value="Genomic_DNA"/>
</dbReference>
<dbReference type="RefSeq" id="YP_009126303.1">
    <property type="nucleotide sequence ID" value="NC_026607.2"/>
</dbReference>
<dbReference type="Proteomes" id="UP000032000">
    <property type="component" value="Segment"/>
</dbReference>
<keyword evidence="1" id="KW-1133">Transmembrane helix</keyword>
<accession>A0A0B4L913</accession>
<keyword evidence="1" id="KW-0812">Transmembrane</keyword>
<evidence type="ECO:0000256" key="1">
    <source>
        <dbReference type="SAM" id="Phobius"/>
    </source>
</evidence>
<dbReference type="KEGG" id="vg:23681113"/>
<evidence type="ECO:0000313" key="3">
    <source>
        <dbReference type="Proteomes" id="UP000032000"/>
    </source>
</evidence>
<protein>
    <submittedName>
        <fullName evidence="2">Uncharacterized protein</fullName>
    </submittedName>
</protein>
<organism evidence="2 3">
    <name type="scientific">Salmonella phage STP4-a</name>
    <dbReference type="NCBI Taxonomy" id="1445860"/>
    <lineage>
        <taxon>Viruses</taxon>
        <taxon>Duplodnaviria</taxon>
        <taxon>Heunggongvirae</taxon>
        <taxon>Uroviricota</taxon>
        <taxon>Caudoviricetes</taxon>
        <taxon>Pantevenvirales</taxon>
        <taxon>Straboviridae</taxon>
        <taxon>Tevenvirinae</taxon>
        <taxon>Gelderlandvirus</taxon>
        <taxon>Gelderlandvirus stp4a</taxon>
    </lineage>
</organism>
<sequence length="151" mass="16935">MIINTSSWHCRIYDFFFSSFTRPNSLCVYFWKIVLVLIMSASVIFIILFACSLIGVDLAIYLLSSIGISNSVGSVILGTIIGIIVISAIFGVLVGINLLCYKVQSKIYATRLKNRIKKIEAGEKTESKSIVIQYIKARKEKICPLIEFVKK</sequence>
<gene>
    <name evidence="2" type="ORF">STP4a_095</name>
</gene>
<reference evidence="2" key="1">
    <citation type="submission" date="2015-06" db="EMBL/GenBank/DDBJ databases">
        <title>Genomic characterization of STP4-a, a novel T4 virulent phage infecting Salmonella.</title>
        <authorList>
            <person name="Li M."/>
            <person name="Wang J."/>
            <person name="Lin H."/>
            <person name="Han F."/>
        </authorList>
    </citation>
    <scope>NUCLEOTIDE SEQUENCE [LARGE SCALE GENOMIC DNA]</scope>
</reference>
<dbReference type="GeneID" id="23681113"/>
<evidence type="ECO:0000313" key="2">
    <source>
        <dbReference type="EMBL" id="AHJ86950.1"/>
    </source>
</evidence>
<proteinExistence type="predicted"/>
<feature type="transmembrane region" description="Helical" evidence="1">
    <location>
        <begin position="75"/>
        <end position="101"/>
    </location>
</feature>
<feature type="transmembrane region" description="Helical" evidence="1">
    <location>
        <begin position="29"/>
        <end position="55"/>
    </location>
</feature>
<name>A0A0B4L913_9CAUD</name>
<keyword evidence="1" id="KW-0472">Membrane</keyword>